<sequence length="292" mass="33850">MDDNAGWNYIEGVDDNGGWNYNAARDHESGWNYIEALDDNGGWNYNKAKDRDVAWNHNEARDSAKSHLDGLNLERHFAHLIDIPFGNDLIHSFLDYASSQDITPFQLGLTIFYTFLYKLSHNHNDLCISCIHANRYKTELQNLTDYKHSSAAFLNILFDFITYSSDTDLLSVNQTQFQPVPLKQMQNVVKFDMKLLFFHDPTVQNQTISWSLICSQDVFDIETVEELSKQFQHLLSQLIVKSSTADITWQKCGKRQLTNLDRFIEETQLFDKINLTEEHINLITAIIDKTEL</sequence>
<evidence type="ECO:0000313" key="1">
    <source>
        <dbReference type="EMBL" id="CAF4046352.1"/>
    </source>
</evidence>
<dbReference type="Proteomes" id="UP000663844">
    <property type="component" value="Unassembled WGS sequence"/>
</dbReference>
<dbReference type="AlphaFoldDB" id="A0A819S2I1"/>
<reference evidence="1" key="1">
    <citation type="submission" date="2021-02" db="EMBL/GenBank/DDBJ databases">
        <authorList>
            <person name="Nowell W R."/>
        </authorList>
    </citation>
    <scope>NUCLEOTIDE SEQUENCE</scope>
</reference>
<dbReference type="SUPFAM" id="SSF52777">
    <property type="entry name" value="CoA-dependent acyltransferases"/>
    <property type="match status" value="1"/>
</dbReference>
<organism evidence="1 2">
    <name type="scientific">Adineta steineri</name>
    <dbReference type="NCBI Taxonomy" id="433720"/>
    <lineage>
        <taxon>Eukaryota</taxon>
        <taxon>Metazoa</taxon>
        <taxon>Spiralia</taxon>
        <taxon>Gnathifera</taxon>
        <taxon>Rotifera</taxon>
        <taxon>Eurotatoria</taxon>
        <taxon>Bdelloidea</taxon>
        <taxon>Adinetida</taxon>
        <taxon>Adinetidae</taxon>
        <taxon>Adineta</taxon>
    </lineage>
</organism>
<comment type="caution">
    <text evidence="1">The sequence shown here is derived from an EMBL/GenBank/DDBJ whole genome shotgun (WGS) entry which is preliminary data.</text>
</comment>
<accession>A0A819S2I1</accession>
<evidence type="ECO:0000313" key="2">
    <source>
        <dbReference type="Proteomes" id="UP000663844"/>
    </source>
</evidence>
<gene>
    <name evidence="1" type="ORF">OXD698_LOCUS32241</name>
</gene>
<protein>
    <submittedName>
        <fullName evidence="1">Uncharacterized protein</fullName>
    </submittedName>
</protein>
<dbReference type="Gene3D" id="3.30.559.30">
    <property type="entry name" value="Nonribosomal peptide synthetase, condensation domain"/>
    <property type="match status" value="1"/>
</dbReference>
<proteinExistence type="predicted"/>
<dbReference type="EMBL" id="CAJOAZ010004151">
    <property type="protein sequence ID" value="CAF4046352.1"/>
    <property type="molecule type" value="Genomic_DNA"/>
</dbReference>
<name>A0A819S2I1_9BILA</name>